<dbReference type="Proteomes" id="UP000266389">
    <property type="component" value="Unassembled WGS sequence"/>
</dbReference>
<feature type="transmembrane region" description="Helical" evidence="1">
    <location>
        <begin position="356"/>
        <end position="374"/>
    </location>
</feature>
<keyword evidence="1" id="KW-0812">Transmembrane</keyword>
<feature type="transmembrane region" description="Helical" evidence="1">
    <location>
        <begin position="83"/>
        <end position="105"/>
    </location>
</feature>
<feature type="transmembrane region" description="Helical" evidence="1">
    <location>
        <begin position="203"/>
        <end position="226"/>
    </location>
</feature>
<dbReference type="PANTHER" id="PTHR43044:SF1">
    <property type="entry name" value="QUINOL:CYTOCHROME C OXIDOREDUCTASE QUINONE-BINDING SUBUNIT 2"/>
    <property type="match status" value="1"/>
</dbReference>
<organism evidence="2 3">
    <name type="scientific">Candidatus Thermochlorobacter aerophilus</name>
    <dbReference type="NCBI Taxonomy" id="1868324"/>
    <lineage>
        <taxon>Bacteria</taxon>
        <taxon>Pseudomonadati</taxon>
        <taxon>Chlorobiota</taxon>
        <taxon>Chlorobiia</taxon>
        <taxon>Chlorobiales</taxon>
        <taxon>Candidatus Thermochlorobacteriaceae</taxon>
        <taxon>Candidatus Thermochlorobacter</taxon>
    </lineage>
</organism>
<proteinExistence type="predicted"/>
<feature type="transmembrane region" description="Helical" evidence="1">
    <location>
        <begin position="247"/>
        <end position="268"/>
    </location>
</feature>
<protein>
    <recommendedName>
        <fullName evidence="4">Quinol:cytochrome C oxidoreductase</fullName>
    </recommendedName>
</protein>
<keyword evidence="1" id="KW-0472">Membrane</keyword>
<evidence type="ECO:0000256" key="1">
    <source>
        <dbReference type="SAM" id="Phobius"/>
    </source>
</evidence>
<sequence length="398" mass="45862">MSVQEFRITKDNGFGKIALGIGCAALVASVAGLMTNRAEFFHAYLVAYCFWLGISLGSLFFTMLHHIVSADWSTVFRRISESLMITMPVMAVLFIPIGLGIHDLYHWSHAEAVAADKILQHKAGWLNTGFFLVRAFIYFAIWTALAYSLYKTSLEQDKRYDEKHRATFKAISAPGILLFALSLTFAAWDWVMSLDPHWYSTIFGIYMFAGAWWATLAFIVFFSLYLRANGVLASEIKVDHYHDMGKLMFGFTVFWAYIAFSQFMLIWYGNIEEETIFYKHRWEHGWEYVSIFLGIGHFAIPFFPLLLRAAKRNLTFMRIISAWMLFMHYVDLFWLIMPNLGAHGEQPAAHGVHVSWMHLATFLGIGGIFLWFFWQRLTSAPLLPIGDARLKLSLEFHQ</sequence>
<dbReference type="AlphaFoldDB" id="A0A395M3B4"/>
<name>A0A395M3B4_9BACT</name>
<reference evidence="2 3" key="1">
    <citation type="journal article" date="2011" name="ISME J.">
        <title>Community ecology of hot spring cyanobacterial mats: predominant populations and their functional potential.</title>
        <authorList>
            <person name="Klatt C.G."/>
            <person name="Wood J.M."/>
            <person name="Rusch D.B."/>
            <person name="Bateson M.M."/>
            <person name="Hamamura N."/>
            <person name="Heidelberg J.F."/>
            <person name="Grossman A.R."/>
            <person name="Bhaya D."/>
            <person name="Cohan F.M."/>
            <person name="Kuhl M."/>
            <person name="Bryant D.A."/>
            <person name="Ward D.M."/>
        </authorList>
    </citation>
    <scope>NUCLEOTIDE SEQUENCE [LARGE SCALE GENOMIC DNA]</scope>
    <source>
        <strain evidence="2">OS</strain>
    </source>
</reference>
<dbReference type="PANTHER" id="PTHR43044">
    <property type="match status" value="1"/>
</dbReference>
<feature type="transmembrane region" description="Helical" evidence="1">
    <location>
        <begin position="171"/>
        <end position="191"/>
    </location>
</feature>
<evidence type="ECO:0000313" key="2">
    <source>
        <dbReference type="EMBL" id="RFM25295.1"/>
    </source>
</evidence>
<feature type="transmembrane region" description="Helical" evidence="1">
    <location>
        <begin position="41"/>
        <end position="62"/>
    </location>
</feature>
<accession>A0A395M3B4</accession>
<feature type="transmembrane region" description="Helical" evidence="1">
    <location>
        <begin position="125"/>
        <end position="150"/>
    </location>
</feature>
<feature type="transmembrane region" description="Helical" evidence="1">
    <location>
        <begin position="17"/>
        <end position="35"/>
    </location>
</feature>
<feature type="transmembrane region" description="Helical" evidence="1">
    <location>
        <begin position="319"/>
        <end position="336"/>
    </location>
</feature>
<dbReference type="EMBL" id="PHFL01000007">
    <property type="protein sequence ID" value="RFM25295.1"/>
    <property type="molecule type" value="Genomic_DNA"/>
</dbReference>
<keyword evidence="1" id="KW-1133">Transmembrane helix</keyword>
<gene>
    <name evidence="2" type="ORF">D0433_01340</name>
</gene>
<evidence type="ECO:0008006" key="4">
    <source>
        <dbReference type="Google" id="ProtNLM"/>
    </source>
</evidence>
<feature type="transmembrane region" description="Helical" evidence="1">
    <location>
        <begin position="288"/>
        <end position="307"/>
    </location>
</feature>
<comment type="caution">
    <text evidence="2">The sequence shown here is derived from an EMBL/GenBank/DDBJ whole genome shotgun (WGS) entry which is preliminary data.</text>
</comment>
<evidence type="ECO:0000313" key="3">
    <source>
        <dbReference type="Proteomes" id="UP000266389"/>
    </source>
</evidence>